<feature type="transmembrane region" description="Helical" evidence="1">
    <location>
        <begin position="76"/>
        <end position="97"/>
    </location>
</feature>
<protein>
    <submittedName>
        <fullName evidence="2">Uncharacterized protein</fullName>
    </submittedName>
</protein>
<comment type="caution">
    <text evidence="2">The sequence shown here is derived from an EMBL/GenBank/DDBJ whole genome shotgun (WGS) entry which is preliminary data.</text>
</comment>
<feature type="transmembrane region" description="Helical" evidence="1">
    <location>
        <begin position="51"/>
        <end position="69"/>
    </location>
</feature>
<keyword evidence="3" id="KW-1185">Reference proteome</keyword>
<gene>
    <name evidence="2" type="ORF">BC643_1478</name>
</gene>
<dbReference type="Proteomes" id="UP000283387">
    <property type="component" value="Unassembled WGS sequence"/>
</dbReference>
<feature type="transmembrane region" description="Helical" evidence="1">
    <location>
        <begin position="12"/>
        <end position="31"/>
    </location>
</feature>
<accession>A0A419W6Q0</accession>
<organism evidence="2 3">
    <name type="scientific">Mangrovibacterium diazotrophicum</name>
    <dbReference type="NCBI Taxonomy" id="1261403"/>
    <lineage>
        <taxon>Bacteria</taxon>
        <taxon>Pseudomonadati</taxon>
        <taxon>Bacteroidota</taxon>
        <taxon>Bacteroidia</taxon>
        <taxon>Marinilabiliales</taxon>
        <taxon>Prolixibacteraceae</taxon>
        <taxon>Mangrovibacterium</taxon>
    </lineage>
</organism>
<sequence length="98" mass="11089">MAGGKNRNKLGFGFLLGLGLPLVVFIILYFLSKQEVSLTDYLVSLWRLGALLKIMSLSVLPNLILFLHFYRIKYDLAARGVLMATFFYAFVVVLSRVI</sequence>
<keyword evidence="1" id="KW-0812">Transmembrane</keyword>
<keyword evidence="1" id="KW-0472">Membrane</keyword>
<evidence type="ECO:0000256" key="1">
    <source>
        <dbReference type="SAM" id="Phobius"/>
    </source>
</evidence>
<dbReference type="OrthoDB" id="1123422at2"/>
<evidence type="ECO:0000313" key="2">
    <source>
        <dbReference type="EMBL" id="RKD91129.1"/>
    </source>
</evidence>
<keyword evidence="1" id="KW-1133">Transmembrane helix</keyword>
<evidence type="ECO:0000313" key="3">
    <source>
        <dbReference type="Proteomes" id="UP000283387"/>
    </source>
</evidence>
<reference evidence="2 3" key="1">
    <citation type="submission" date="2018-09" db="EMBL/GenBank/DDBJ databases">
        <title>Genomic Encyclopedia of Archaeal and Bacterial Type Strains, Phase II (KMG-II): from individual species to whole genera.</title>
        <authorList>
            <person name="Goeker M."/>
        </authorList>
    </citation>
    <scope>NUCLEOTIDE SEQUENCE [LARGE SCALE GENOMIC DNA]</scope>
    <source>
        <strain evidence="2 3">DSM 27148</strain>
    </source>
</reference>
<proteinExistence type="predicted"/>
<dbReference type="EMBL" id="RAPN01000001">
    <property type="protein sequence ID" value="RKD91129.1"/>
    <property type="molecule type" value="Genomic_DNA"/>
</dbReference>
<dbReference type="AlphaFoldDB" id="A0A419W6Q0"/>
<dbReference type="RefSeq" id="WP_120272462.1">
    <property type="nucleotide sequence ID" value="NZ_RAPN01000001.1"/>
</dbReference>
<name>A0A419W6Q0_9BACT</name>